<accession>A0A0S7BFL6</accession>
<dbReference type="RefSeq" id="WP_075072260.1">
    <property type="nucleotide sequence ID" value="NZ_DF967972.1"/>
</dbReference>
<evidence type="ECO:0000313" key="2">
    <source>
        <dbReference type="EMBL" id="GAP12872.1"/>
    </source>
</evidence>
<dbReference type="PROSITE" id="PS51257">
    <property type="entry name" value="PROKAR_LIPOPROTEIN"/>
    <property type="match status" value="1"/>
</dbReference>
<keyword evidence="3" id="KW-1185">Reference proteome</keyword>
<dbReference type="Proteomes" id="UP000055060">
    <property type="component" value="Unassembled WGS sequence"/>
</dbReference>
<sequence length="161" mass="16975">MRKSIRIGWLGLAIGLLAACSPRSASPLPPDLATGTAVVSAKFTQAAELTANPIPPNAVESYPTLDWTNWTPATGEITAADNGQTFEIGITSRISVVLDAAQYPLANLVLHCQPADALGGITNVESVPPQYYVVRYEGVQPGQCSLQNGDFEVTIKVVAQP</sequence>
<dbReference type="AlphaFoldDB" id="A0A0S7BFL6"/>
<protein>
    <recommendedName>
        <fullName evidence="4">Lipoprotein</fullName>
    </recommendedName>
</protein>
<evidence type="ECO:0000256" key="1">
    <source>
        <dbReference type="SAM" id="SignalP"/>
    </source>
</evidence>
<feature type="chain" id="PRO_5006632915" description="Lipoprotein" evidence="1">
    <location>
        <begin position="26"/>
        <end position="161"/>
    </location>
</feature>
<evidence type="ECO:0008006" key="4">
    <source>
        <dbReference type="Google" id="ProtNLM"/>
    </source>
</evidence>
<gene>
    <name evidence="2" type="ORF">LARV_00612</name>
</gene>
<feature type="signal peptide" evidence="1">
    <location>
        <begin position="1"/>
        <end position="25"/>
    </location>
</feature>
<proteinExistence type="predicted"/>
<evidence type="ECO:0000313" key="3">
    <source>
        <dbReference type="Proteomes" id="UP000055060"/>
    </source>
</evidence>
<dbReference type="EMBL" id="DF967972">
    <property type="protein sequence ID" value="GAP12872.1"/>
    <property type="molecule type" value="Genomic_DNA"/>
</dbReference>
<organism evidence="2">
    <name type="scientific">Longilinea arvoryzae</name>
    <dbReference type="NCBI Taxonomy" id="360412"/>
    <lineage>
        <taxon>Bacteria</taxon>
        <taxon>Bacillati</taxon>
        <taxon>Chloroflexota</taxon>
        <taxon>Anaerolineae</taxon>
        <taxon>Anaerolineales</taxon>
        <taxon>Anaerolineaceae</taxon>
        <taxon>Longilinea</taxon>
    </lineage>
</organism>
<keyword evidence="1" id="KW-0732">Signal</keyword>
<name>A0A0S7BFL6_9CHLR</name>
<dbReference type="STRING" id="360412.LARV_00612"/>
<reference evidence="2" key="1">
    <citation type="submission" date="2015-07" db="EMBL/GenBank/DDBJ databases">
        <title>Draft Genome Sequences of Anaerolinea thermolimosa IMO-1, Bellilinea caldifistulae GOMI-1, Leptolinea tardivitalis YMTK-2, Levilinea saccharolytica KIBI-1,Longilinea arvoryzae KOME-1, Previously Described as Members of the Anaerolineaceae (Chloroflexi).</title>
        <authorList>
            <person name="Sekiguchi Y."/>
            <person name="Ohashi A."/>
            <person name="Matsuura N."/>
            <person name="Tourlousse M.D."/>
        </authorList>
    </citation>
    <scope>NUCLEOTIDE SEQUENCE [LARGE SCALE GENOMIC DNA]</scope>
    <source>
        <strain evidence="2">KOME-1</strain>
    </source>
</reference>